<proteinExistence type="predicted"/>
<feature type="transmembrane region" description="Helical" evidence="1">
    <location>
        <begin position="20"/>
        <end position="40"/>
    </location>
</feature>
<dbReference type="Proteomes" id="UP000239290">
    <property type="component" value="Unassembled WGS sequence"/>
</dbReference>
<keyword evidence="1" id="KW-1133">Transmembrane helix</keyword>
<keyword evidence="1" id="KW-0812">Transmembrane</keyword>
<comment type="caution">
    <text evidence="2">The sequence shown here is derived from an EMBL/GenBank/DDBJ whole genome shotgun (WGS) entry which is preliminary data.</text>
</comment>
<dbReference type="AlphaFoldDB" id="A0A2S8J8Y9"/>
<name>A0A2S8J8Y9_RHOOP</name>
<evidence type="ECO:0008006" key="4">
    <source>
        <dbReference type="Google" id="ProtNLM"/>
    </source>
</evidence>
<organism evidence="2 3">
    <name type="scientific">Rhodococcus opacus</name>
    <name type="common">Nocardia opaca</name>
    <dbReference type="NCBI Taxonomy" id="37919"/>
    <lineage>
        <taxon>Bacteria</taxon>
        <taxon>Bacillati</taxon>
        <taxon>Actinomycetota</taxon>
        <taxon>Actinomycetes</taxon>
        <taxon>Mycobacteriales</taxon>
        <taxon>Nocardiaceae</taxon>
        <taxon>Rhodococcus</taxon>
    </lineage>
</organism>
<accession>A0A2S8J8Y9</accession>
<evidence type="ECO:0000313" key="3">
    <source>
        <dbReference type="Proteomes" id="UP000239290"/>
    </source>
</evidence>
<protein>
    <recommendedName>
        <fullName evidence="4">Transmembrane protein</fullName>
    </recommendedName>
</protein>
<evidence type="ECO:0000256" key="1">
    <source>
        <dbReference type="SAM" id="Phobius"/>
    </source>
</evidence>
<evidence type="ECO:0000313" key="2">
    <source>
        <dbReference type="EMBL" id="PQP23506.1"/>
    </source>
</evidence>
<reference evidence="3" key="1">
    <citation type="submission" date="2018-02" db="EMBL/GenBank/DDBJ databases">
        <title>Draft genome sequencing of Rhodococcus opacus KU647198.</title>
        <authorList>
            <person name="Zheng B.-X."/>
        </authorList>
    </citation>
    <scope>NUCLEOTIDE SEQUENCE [LARGE SCALE GENOMIC DNA]</scope>
    <source>
        <strain evidence="3">04-OD7</strain>
    </source>
</reference>
<gene>
    <name evidence="2" type="ORF">C5613_18320</name>
</gene>
<feature type="transmembrane region" description="Helical" evidence="1">
    <location>
        <begin position="60"/>
        <end position="79"/>
    </location>
</feature>
<dbReference type="EMBL" id="PUIO01000020">
    <property type="protein sequence ID" value="PQP23506.1"/>
    <property type="molecule type" value="Genomic_DNA"/>
</dbReference>
<keyword evidence="1" id="KW-0472">Membrane</keyword>
<sequence length="93" mass="9826">MLGRRWMRALGDAAMSPRVIHVVTAGAGLVLAGVLTLVLVRVEDPTSGHWPALDLTLRAVALMCGASLLAGGVLCCVWARPLSCYVDDDIPRS</sequence>